<dbReference type="InterPro" id="IPR000644">
    <property type="entry name" value="CBS_dom"/>
</dbReference>
<dbReference type="Gene3D" id="3.10.580.10">
    <property type="entry name" value="CBS-domain"/>
    <property type="match status" value="1"/>
</dbReference>
<protein>
    <submittedName>
        <fullName evidence="3">Putative transcriptional regulator</fullName>
    </submittedName>
</protein>
<dbReference type="Pfam" id="PF04972">
    <property type="entry name" value="BON"/>
    <property type="match status" value="1"/>
</dbReference>
<dbReference type="Proteomes" id="UP000542742">
    <property type="component" value="Unassembled WGS sequence"/>
</dbReference>
<feature type="domain" description="CBS" evidence="1">
    <location>
        <begin position="8"/>
        <end position="53"/>
    </location>
</feature>
<dbReference type="AlphaFoldDB" id="A0A7W7CUE8"/>
<dbReference type="SUPFAM" id="SSF54631">
    <property type="entry name" value="CBS-domain pair"/>
    <property type="match status" value="1"/>
</dbReference>
<reference evidence="3 4" key="1">
    <citation type="submission" date="2020-08" db="EMBL/GenBank/DDBJ databases">
        <title>Sequencing the genomes of 1000 actinobacteria strains.</title>
        <authorList>
            <person name="Klenk H.-P."/>
        </authorList>
    </citation>
    <scope>NUCLEOTIDE SEQUENCE [LARGE SCALE GENOMIC DNA]</scope>
    <source>
        <strain evidence="3 4">DSM 45518</strain>
    </source>
</reference>
<sequence length="126" mass="13237">MKTRTGNDVMNAEVVSVSTFAACREPVDLLTRHRFSAVPVVDAFQGVVGVVSEVIEPFFLQNSAKVTAAAVNGVVILSGKVDRGSSGDIATSVTRRIPGVVDVISALKFAYDDREALTSGMFFGGA</sequence>
<proteinExistence type="predicted"/>
<gene>
    <name evidence="3" type="ORF">BKA14_003631</name>
</gene>
<keyword evidence="4" id="KW-1185">Reference proteome</keyword>
<evidence type="ECO:0000259" key="2">
    <source>
        <dbReference type="Pfam" id="PF04972"/>
    </source>
</evidence>
<feature type="domain" description="BON" evidence="2">
    <location>
        <begin position="62"/>
        <end position="109"/>
    </location>
</feature>
<evidence type="ECO:0000313" key="4">
    <source>
        <dbReference type="Proteomes" id="UP000542742"/>
    </source>
</evidence>
<evidence type="ECO:0000313" key="3">
    <source>
        <dbReference type="EMBL" id="MBB4693483.1"/>
    </source>
</evidence>
<dbReference type="Pfam" id="PF00571">
    <property type="entry name" value="CBS"/>
    <property type="match status" value="1"/>
</dbReference>
<name>A0A7W7CUE8_9ACTN</name>
<dbReference type="EMBL" id="JACHMF010000001">
    <property type="protein sequence ID" value="MBB4693483.1"/>
    <property type="molecule type" value="Genomic_DNA"/>
</dbReference>
<dbReference type="Gene3D" id="3.30.1340.30">
    <property type="match status" value="1"/>
</dbReference>
<dbReference type="InterPro" id="IPR046342">
    <property type="entry name" value="CBS_dom_sf"/>
</dbReference>
<comment type="caution">
    <text evidence="3">The sequence shown here is derived from an EMBL/GenBank/DDBJ whole genome shotgun (WGS) entry which is preliminary data.</text>
</comment>
<evidence type="ECO:0000259" key="1">
    <source>
        <dbReference type="Pfam" id="PF00571"/>
    </source>
</evidence>
<accession>A0A7W7CUE8</accession>
<organism evidence="3 4">
    <name type="scientific">Paractinoplanes abujensis</name>
    <dbReference type="NCBI Taxonomy" id="882441"/>
    <lineage>
        <taxon>Bacteria</taxon>
        <taxon>Bacillati</taxon>
        <taxon>Actinomycetota</taxon>
        <taxon>Actinomycetes</taxon>
        <taxon>Micromonosporales</taxon>
        <taxon>Micromonosporaceae</taxon>
        <taxon>Paractinoplanes</taxon>
    </lineage>
</organism>
<dbReference type="RefSeq" id="WP_184952097.1">
    <property type="nucleotide sequence ID" value="NZ_BOMC01000056.1"/>
</dbReference>
<dbReference type="InterPro" id="IPR007055">
    <property type="entry name" value="BON_dom"/>
</dbReference>